<organism evidence="2 3">
    <name type="scientific">Macrostomum lignano</name>
    <dbReference type="NCBI Taxonomy" id="282301"/>
    <lineage>
        <taxon>Eukaryota</taxon>
        <taxon>Metazoa</taxon>
        <taxon>Spiralia</taxon>
        <taxon>Lophotrochozoa</taxon>
        <taxon>Platyhelminthes</taxon>
        <taxon>Rhabditophora</taxon>
        <taxon>Macrostomorpha</taxon>
        <taxon>Macrostomida</taxon>
        <taxon>Macrostomidae</taxon>
        <taxon>Macrostomum</taxon>
    </lineage>
</organism>
<evidence type="ECO:0000256" key="1">
    <source>
        <dbReference type="SAM" id="MobiDB-lite"/>
    </source>
</evidence>
<feature type="region of interest" description="Disordered" evidence="1">
    <location>
        <begin position="120"/>
        <end position="284"/>
    </location>
</feature>
<feature type="compositionally biased region" description="Polar residues" evidence="1">
    <location>
        <begin position="135"/>
        <end position="154"/>
    </location>
</feature>
<feature type="compositionally biased region" description="Low complexity" evidence="1">
    <location>
        <begin position="33"/>
        <end position="45"/>
    </location>
</feature>
<keyword evidence="3" id="KW-1185">Reference proteome</keyword>
<feature type="compositionally biased region" description="Polar residues" evidence="1">
    <location>
        <begin position="240"/>
        <end position="265"/>
    </location>
</feature>
<feature type="compositionally biased region" description="Basic and acidic residues" evidence="1">
    <location>
        <begin position="76"/>
        <end position="85"/>
    </location>
</feature>
<comment type="caution">
    <text evidence="2">The sequence shown here is derived from an EMBL/GenBank/DDBJ whole genome shotgun (WGS) entry which is preliminary data.</text>
</comment>
<feature type="region of interest" description="Disordered" evidence="1">
    <location>
        <begin position="359"/>
        <end position="395"/>
    </location>
</feature>
<dbReference type="AlphaFoldDB" id="A0A267GG05"/>
<dbReference type="Proteomes" id="UP000215902">
    <property type="component" value="Unassembled WGS sequence"/>
</dbReference>
<dbReference type="EMBL" id="NIVC01000387">
    <property type="protein sequence ID" value="PAA84142.1"/>
    <property type="molecule type" value="Genomic_DNA"/>
</dbReference>
<evidence type="ECO:0000313" key="2">
    <source>
        <dbReference type="EMBL" id="PAA84142.1"/>
    </source>
</evidence>
<proteinExistence type="predicted"/>
<gene>
    <name evidence="2" type="ORF">BOX15_Mlig025983g1</name>
</gene>
<sequence length="705" mass="77922">MWQGSVELLMPGRRGEVPERGSCSRRQSRKKTASATASVSVSSRSISRRLHELQLLSRRLRQGDTVQLSEQKEATLRNGRVEPIRTDQPSPRLQSSLRRPNRLDESRRIEICIEFLVSRTKQRRRRQHPHRRSVAEQSSNRIQRQSVEEQPSNRIQRRSVEEQPSNRIQRRSVKEQPSNRIQRRSVEEQPSKRIQRRSVEEQPSNRIQRRSVKEQPSKRIQRRSVEEQPSNRIQRRSVEEQPSNRIQCRSVAEQPSNRNRNQLSVRSKIPLPLTDQRSGLDQATRATSTVSLGCSEGGSFSTSRSSEGVSLVQLRQEHCQFLEATLVPLKAGGPQRGRNSLLTLRCLPDNAMSLINRHSQASTGGTESRGGVVELTSESPTLQKTPKKEPSGLKNKALKKATSVSRRCSLIAHCLTETGWPSFVAEDAPMPQLRQARYHQGQRPVISCAILGADLAGRFATQHRPPMQLLPGAICKRRPPQPSQQFSQALMLPTPRLPSVAEAVSVQLPREVAELSTCSLNQFTGLTGSAARRSASHRLLLRPPGFARVAKTFRSAAKTLTITSRLGPMAPAFATIDEPQSIEGASAVGTAGRCFFYAASHCLRLSVGPVTEPGVRRLRPLPSDGGHVSSELALASASNETVISSLVRQSEEEKQPVKAVAPLAGDVGGDIGGFNSSKAVLSDASGDRQLLSDFAVDGLQQQGEQ</sequence>
<name>A0A267GG05_9PLAT</name>
<protein>
    <submittedName>
        <fullName evidence="2">Uncharacterized protein</fullName>
    </submittedName>
</protein>
<feature type="compositionally biased region" description="Basic residues" evidence="1">
    <location>
        <begin position="120"/>
        <end position="132"/>
    </location>
</feature>
<feature type="region of interest" description="Disordered" evidence="1">
    <location>
        <begin position="1"/>
        <end position="45"/>
    </location>
</feature>
<feature type="compositionally biased region" description="Polar residues" evidence="1">
    <location>
        <begin position="275"/>
        <end position="284"/>
    </location>
</feature>
<feature type="region of interest" description="Disordered" evidence="1">
    <location>
        <begin position="76"/>
        <end position="101"/>
    </location>
</feature>
<accession>A0A267GG05</accession>
<evidence type="ECO:0000313" key="3">
    <source>
        <dbReference type="Proteomes" id="UP000215902"/>
    </source>
</evidence>
<feature type="compositionally biased region" description="Polar residues" evidence="1">
    <location>
        <begin position="87"/>
        <end position="98"/>
    </location>
</feature>
<reference evidence="2 3" key="1">
    <citation type="submission" date="2017-06" db="EMBL/GenBank/DDBJ databases">
        <title>A platform for efficient transgenesis in Macrostomum lignano, a flatworm model organism for stem cell research.</title>
        <authorList>
            <person name="Berezikov E."/>
        </authorList>
    </citation>
    <scope>NUCLEOTIDE SEQUENCE [LARGE SCALE GENOMIC DNA]</scope>
    <source>
        <strain evidence="2">DV1</strain>
        <tissue evidence="2">Whole organism</tissue>
    </source>
</reference>